<name>A0A6G1QVT5_CHAAH</name>
<dbReference type="PANTHER" id="PTHR47118">
    <property type="entry name" value="CYTOTOXIC AND REGULATORY T-CELL MOLECULE"/>
    <property type="match status" value="1"/>
</dbReference>
<gene>
    <name evidence="9" type="ORF">EXN66_Car022492</name>
</gene>
<keyword evidence="10" id="KW-1185">Reference proteome</keyword>
<evidence type="ECO:0000256" key="6">
    <source>
        <dbReference type="SAM" id="Phobius"/>
    </source>
</evidence>
<feature type="region of interest" description="Disordered" evidence="5">
    <location>
        <begin position="425"/>
        <end position="446"/>
    </location>
</feature>
<feature type="transmembrane region" description="Helical" evidence="6">
    <location>
        <begin position="334"/>
        <end position="355"/>
    </location>
</feature>
<dbReference type="EMBL" id="CM015735">
    <property type="protein sequence ID" value="KAF3706800.1"/>
    <property type="molecule type" value="Genomic_DNA"/>
</dbReference>
<dbReference type="FunFam" id="2.60.40.10:FF:000013">
    <property type="entry name" value="cell adhesion molecule 1 isoform X1"/>
    <property type="match status" value="1"/>
</dbReference>
<reference evidence="10" key="2">
    <citation type="submission" date="2019-02" db="EMBL/GenBank/DDBJ databases">
        <title>Opniocepnalus argus Var Kimnra genome.</title>
        <authorList>
            <person name="Zhou C."/>
            <person name="Xiao S."/>
        </authorList>
    </citation>
    <scope>NUCLEOTIDE SEQUENCE [LARGE SCALE GENOMIC DNA]</scope>
</reference>
<dbReference type="PANTHER" id="PTHR47118:SF1">
    <property type="entry name" value="CYTOTOXIC AND REGULATORY T-CELL MOLECULE"/>
    <property type="match status" value="1"/>
</dbReference>
<evidence type="ECO:0000256" key="3">
    <source>
        <dbReference type="ARBA" id="ARBA00023157"/>
    </source>
</evidence>
<evidence type="ECO:0000256" key="5">
    <source>
        <dbReference type="SAM" id="MobiDB-lite"/>
    </source>
</evidence>
<dbReference type="InterPro" id="IPR013783">
    <property type="entry name" value="Ig-like_fold"/>
</dbReference>
<feature type="compositionally biased region" description="Polar residues" evidence="5">
    <location>
        <begin position="260"/>
        <end position="295"/>
    </location>
</feature>
<evidence type="ECO:0000313" key="9">
    <source>
        <dbReference type="EMBL" id="KAF3706800.1"/>
    </source>
</evidence>
<feature type="chain" id="PRO_5026108701" evidence="7">
    <location>
        <begin position="20"/>
        <end position="456"/>
    </location>
</feature>
<feature type="signal peptide" evidence="7">
    <location>
        <begin position="1"/>
        <end position="19"/>
    </location>
</feature>
<evidence type="ECO:0000259" key="8">
    <source>
        <dbReference type="PROSITE" id="PS50835"/>
    </source>
</evidence>
<organism evidence="9 10">
    <name type="scientific">Channa argus</name>
    <name type="common">Northern snakehead</name>
    <name type="synonym">Ophicephalus argus</name>
    <dbReference type="NCBI Taxonomy" id="215402"/>
    <lineage>
        <taxon>Eukaryota</taxon>
        <taxon>Metazoa</taxon>
        <taxon>Chordata</taxon>
        <taxon>Craniata</taxon>
        <taxon>Vertebrata</taxon>
        <taxon>Euteleostomi</taxon>
        <taxon>Actinopterygii</taxon>
        <taxon>Neopterygii</taxon>
        <taxon>Teleostei</taxon>
        <taxon>Neoteleostei</taxon>
        <taxon>Acanthomorphata</taxon>
        <taxon>Anabantaria</taxon>
        <taxon>Anabantiformes</taxon>
        <taxon>Channoidei</taxon>
        <taxon>Channidae</taxon>
        <taxon>Channa</taxon>
    </lineage>
</organism>
<evidence type="ECO:0000313" key="10">
    <source>
        <dbReference type="Proteomes" id="UP000503349"/>
    </source>
</evidence>
<dbReference type="GO" id="GO:0008037">
    <property type="term" value="P:cell recognition"/>
    <property type="evidence" value="ECO:0007669"/>
    <property type="project" value="TreeGrafter"/>
</dbReference>
<feature type="compositionally biased region" description="Low complexity" evidence="5">
    <location>
        <begin position="296"/>
        <end position="307"/>
    </location>
</feature>
<accession>A0A6G1QVT5</accession>
<protein>
    <submittedName>
        <fullName evidence="9">Cytotoxic and regulatory T-cell molecule</fullName>
    </submittedName>
</protein>
<dbReference type="GO" id="GO:0005886">
    <property type="term" value="C:plasma membrane"/>
    <property type="evidence" value="ECO:0007669"/>
    <property type="project" value="TreeGrafter"/>
</dbReference>
<evidence type="ECO:0000256" key="4">
    <source>
        <dbReference type="ARBA" id="ARBA00023319"/>
    </source>
</evidence>
<dbReference type="InterPro" id="IPR007110">
    <property type="entry name" value="Ig-like_dom"/>
</dbReference>
<dbReference type="Pfam" id="PF07686">
    <property type="entry name" value="V-set"/>
    <property type="match status" value="1"/>
</dbReference>
<keyword evidence="1 7" id="KW-0732">Signal</keyword>
<dbReference type="Proteomes" id="UP000503349">
    <property type="component" value="Chromosome 24"/>
</dbReference>
<reference evidence="9 10" key="1">
    <citation type="submission" date="2019-02" db="EMBL/GenBank/DDBJ databases">
        <title>Opniocepnalus argus genome.</title>
        <authorList>
            <person name="Zhou C."/>
            <person name="Xiao S."/>
        </authorList>
    </citation>
    <scope>NUCLEOTIDE SEQUENCE [LARGE SCALE GENOMIC DNA]</scope>
    <source>
        <strain evidence="9">OARG1902GOOAL</strain>
        <tissue evidence="9">Muscle</tissue>
    </source>
</reference>
<dbReference type="GO" id="GO:0002355">
    <property type="term" value="P:detection of tumor cell"/>
    <property type="evidence" value="ECO:0007669"/>
    <property type="project" value="TreeGrafter"/>
</dbReference>
<dbReference type="PROSITE" id="PS50835">
    <property type="entry name" value="IG_LIKE"/>
    <property type="match status" value="1"/>
</dbReference>
<evidence type="ECO:0000256" key="1">
    <source>
        <dbReference type="ARBA" id="ARBA00022729"/>
    </source>
</evidence>
<feature type="compositionally biased region" description="Basic and acidic residues" evidence="5">
    <location>
        <begin position="376"/>
        <end position="388"/>
    </location>
</feature>
<keyword evidence="6" id="KW-0812">Transmembrane</keyword>
<evidence type="ECO:0000256" key="7">
    <source>
        <dbReference type="SAM" id="SignalP"/>
    </source>
</evidence>
<dbReference type="GO" id="GO:0005102">
    <property type="term" value="F:signaling receptor binding"/>
    <property type="evidence" value="ECO:0007669"/>
    <property type="project" value="TreeGrafter"/>
</dbReference>
<dbReference type="SMART" id="SM00409">
    <property type="entry name" value="IG"/>
    <property type="match status" value="1"/>
</dbReference>
<sequence>MELKPQLCVFTLLIHVSHAAWQHITVTKGQTVHLRCPITKAHETNVEWKNPQGFVMFFNDNKALKDKRYSIVKLSETEFTVSIASVTFTDGGNYTCLHYGNPNITEKNVEVTVLGRPRMSIAKHEEKFIIKCSAEANHYPPQISFQMDNSPEIFSPDQFQREKKKYVSESTLEVKAVKKRVTVKCLVRHPALHSHLINFVKIGKNEIKPWHTITTSPPTTQTTGSINGRTTDFTTTDVTGTSQSSATLTVVPTKKPETFPSPSNHVTSTDSHPTTNSSIKGGNDSISNGSSTTGWTSLSATTEETTSFNITDRNTTGNIDGTWKQIKGEGSASLLVFLVTCLIFCLLVVVIFFAIKLRRAHIIWKRENEESDPSEESSKSKSSQEEKNSQAQRRRGLFNTAFTKYVVEEPTMVTSVINTGAMASTGSVNKGQTSQPETTSQITAKCQVQHIKETEL</sequence>
<dbReference type="InterPro" id="IPR003599">
    <property type="entry name" value="Ig_sub"/>
</dbReference>
<dbReference type="InterPro" id="IPR013106">
    <property type="entry name" value="Ig_V-set"/>
</dbReference>
<evidence type="ECO:0000256" key="2">
    <source>
        <dbReference type="ARBA" id="ARBA00022737"/>
    </source>
</evidence>
<feature type="domain" description="Ig-like" evidence="8">
    <location>
        <begin position="5"/>
        <end position="112"/>
    </location>
</feature>
<dbReference type="GO" id="GO:0002860">
    <property type="term" value="P:positive regulation of natural killer cell mediated cytotoxicity directed against tumor cell target"/>
    <property type="evidence" value="ECO:0007669"/>
    <property type="project" value="TreeGrafter"/>
</dbReference>
<proteinExistence type="predicted"/>
<dbReference type="SUPFAM" id="SSF48726">
    <property type="entry name" value="Immunoglobulin"/>
    <property type="match status" value="1"/>
</dbReference>
<feature type="region of interest" description="Disordered" evidence="5">
    <location>
        <begin position="211"/>
        <end position="314"/>
    </location>
</feature>
<keyword evidence="3" id="KW-1015">Disulfide bond</keyword>
<keyword evidence="2" id="KW-0677">Repeat</keyword>
<dbReference type="Gene3D" id="2.60.40.10">
    <property type="entry name" value="Immunoglobulins"/>
    <property type="match status" value="2"/>
</dbReference>
<keyword evidence="4" id="KW-0393">Immunoglobulin domain</keyword>
<feature type="compositionally biased region" description="Low complexity" evidence="5">
    <location>
        <begin position="212"/>
        <end position="241"/>
    </location>
</feature>
<keyword evidence="6" id="KW-0472">Membrane</keyword>
<feature type="region of interest" description="Disordered" evidence="5">
    <location>
        <begin position="367"/>
        <end position="393"/>
    </location>
</feature>
<dbReference type="InterPro" id="IPR036179">
    <property type="entry name" value="Ig-like_dom_sf"/>
</dbReference>
<dbReference type="InterPro" id="IPR053096">
    <property type="entry name" value="CRTAM"/>
</dbReference>
<dbReference type="AlphaFoldDB" id="A0A6G1QVT5"/>
<keyword evidence="6" id="KW-1133">Transmembrane helix</keyword>